<evidence type="ECO:0000259" key="4">
    <source>
        <dbReference type="Pfam" id="PF03816"/>
    </source>
</evidence>
<evidence type="ECO:0000256" key="1">
    <source>
        <dbReference type="ARBA" id="ARBA00006068"/>
    </source>
</evidence>
<protein>
    <submittedName>
        <fullName evidence="5">LCP family protein</fullName>
    </submittedName>
</protein>
<dbReference type="InterPro" id="IPR050922">
    <property type="entry name" value="LytR/CpsA/Psr_CW_biosynth"/>
</dbReference>
<dbReference type="EMBL" id="JADPUN010000179">
    <property type="protein sequence ID" value="MBF9131114.1"/>
    <property type="molecule type" value="Genomic_DNA"/>
</dbReference>
<dbReference type="NCBIfam" id="TIGR00350">
    <property type="entry name" value="lytR_cpsA_psr"/>
    <property type="match status" value="1"/>
</dbReference>
<comment type="caution">
    <text evidence="5">The sequence shown here is derived from an EMBL/GenBank/DDBJ whole genome shotgun (WGS) entry which is preliminary data.</text>
</comment>
<keyword evidence="3" id="KW-0472">Membrane</keyword>
<keyword evidence="3" id="KW-0812">Transmembrane</keyword>
<dbReference type="RefSeq" id="WP_196202676.1">
    <property type="nucleotide sequence ID" value="NZ_JADPUN010000179.1"/>
</dbReference>
<evidence type="ECO:0000256" key="2">
    <source>
        <dbReference type="SAM" id="MobiDB-lite"/>
    </source>
</evidence>
<dbReference type="Pfam" id="PF03816">
    <property type="entry name" value="LytR_cpsA_psr"/>
    <property type="match status" value="1"/>
</dbReference>
<dbReference type="PANTHER" id="PTHR33392:SF6">
    <property type="entry name" value="POLYISOPRENYL-TEICHOIC ACID--PEPTIDOGLYCAN TEICHOIC ACID TRANSFERASE TAGU"/>
    <property type="match status" value="1"/>
</dbReference>
<comment type="similarity">
    <text evidence="1">Belongs to the LytR/CpsA/Psr (LCP) family.</text>
</comment>
<accession>A0ABS0GYF4</accession>
<proteinExistence type="inferred from homology"/>
<feature type="region of interest" description="Disordered" evidence="2">
    <location>
        <begin position="1"/>
        <end position="60"/>
    </location>
</feature>
<dbReference type="InterPro" id="IPR004474">
    <property type="entry name" value="LytR_CpsA_psr"/>
</dbReference>
<feature type="domain" description="Cell envelope-related transcriptional attenuator" evidence="4">
    <location>
        <begin position="142"/>
        <end position="322"/>
    </location>
</feature>
<feature type="compositionally biased region" description="Low complexity" evidence="2">
    <location>
        <begin position="12"/>
        <end position="28"/>
    </location>
</feature>
<reference evidence="5 6" key="1">
    <citation type="submission" date="2020-11" db="EMBL/GenBank/DDBJ databases">
        <title>A novel isolate from a Black sea contaminated sediment with potential to produce alkanes: Plantactinospora alkalitolerans sp. nov.</title>
        <authorList>
            <person name="Carro L."/>
            <person name="Veyisoglu A."/>
            <person name="Guven K."/>
            <person name="Schumann P."/>
            <person name="Klenk H.-P."/>
            <person name="Sahin N."/>
        </authorList>
    </citation>
    <scope>NUCLEOTIDE SEQUENCE [LARGE SCALE GENOMIC DNA]</scope>
    <source>
        <strain evidence="5 6">S1510</strain>
    </source>
</reference>
<dbReference type="Gene3D" id="3.40.630.190">
    <property type="entry name" value="LCP protein"/>
    <property type="match status" value="1"/>
</dbReference>
<keyword evidence="6" id="KW-1185">Reference proteome</keyword>
<evidence type="ECO:0000313" key="6">
    <source>
        <dbReference type="Proteomes" id="UP000638560"/>
    </source>
</evidence>
<evidence type="ECO:0000313" key="5">
    <source>
        <dbReference type="EMBL" id="MBF9131114.1"/>
    </source>
</evidence>
<dbReference type="Proteomes" id="UP000638560">
    <property type="component" value="Unassembled WGS sequence"/>
</dbReference>
<name>A0ABS0GYF4_9ACTN</name>
<dbReference type="PANTHER" id="PTHR33392">
    <property type="entry name" value="POLYISOPRENYL-TEICHOIC ACID--PEPTIDOGLYCAN TEICHOIC ACID TRANSFERASE TAGU"/>
    <property type="match status" value="1"/>
</dbReference>
<sequence length="422" mass="44771">MPVQSRRRPPRRASAGPPARAAAATSPPGTGPDDRGPNGQPSKSKGGKGGKGKNGAAGRRRKAPLWARLTLVFGAVLLVASGVGITGMKVAIGKATGNIQKENLLGTAGKTEAEGGEDLEGPIDLLLLGIDARERLDDDNVRADTIIVLHIPATHDQAYLLSIPRDTEVQVPAFKASRYNGGTAKATEAFFHGAQNGAGLKGGAQLMAQTIHKLTGISFDGAAIINFSGFKKVIDALGSIPMCVRQQVESKHMTLVNGEPMWNHEAKKVGGTKKPVVHKKGCRQMKGWEALDYSRQRYGLAHGDYDRQQNQQQLIKGMAKKAMSDGVMTDLGKLNRLMKAAGEALILDTGGVPTANFIFTMRGVAANDLVLLRTNNGNFSGNGAGREVINDTSRQMFAAVKADRLDEFIINNPSVLAPTTAK</sequence>
<evidence type="ECO:0000256" key="3">
    <source>
        <dbReference type="SAM" id="Phobius"/>
    </source>
</evidence>
<feature type="transmembrane region" description="Helical" evidence="3">
    <location>
        <begin position="69"/>
        <end position="92"/>
    </location>
</feature>
<feature type="compositionally biased region" description="Basic residues" evidence="2">
    <location>
        <begin position="1"/>
        <end position="11"/>
    </location>
</feature>
<organism evidence="5 6">
    <name type="scientific">Plantactinospora alkalitolerans</name>
    <dbReference type="NCBI Taxonomy" id="2789879"/>
    <lineage>
        <taxon>Bacteria</taxon>
        <taxon>Bacillati</taxon>
        <taxon>Actinomycetota</taxon>
        <taxon>Actinomycetes</taxon>
        <taxon>Micromonosporales</taxon>
        <taxon>Micromonosporaceae</taxon>
        <taxon>Plantactinospora</taxon>
    </lineage>
</organism>
<gene>
    <name evidence="5" type="ORF">I0C86_19425</name>
</gene>
<keyword evidence="3" id="KW-1133">Transmembrane helix</keyword>